<dbReference type="InterPro" id="IPR015422">
    <property type="entry name" value="PyrdxlP-dep_Trfase_small"/>
</dbReference>
<evidence type="ECO:0000256" key="4">
    <source>
        <dbReference type="ARBA" id="ARBA00022679"/>
    </source>
</evidence>
<protein>
    <submittedName>
        <fullName evidence="7">Aminotransferase class I/II-fold pyridoxal phosphate-dependent enzyme</fullName>
    </submittedName>
</protein>
<name>A0ABU3Z6Y6_9FIRM</name>
<comment type="cofactor">
    <cofactor evidence="1">
        <name>pyridoxal 5'-phosphate</name>
        <dbReference type="ChEBI" id="CHEBI:597326"/>
    </cofactor>
</comment>
<dbReference type="RefSeq" id="WP_295191400.1">
    <property type="nucleotide sequence ID" value="NZ_JAWJZA010000022.1"/>
</dbReference>
<keyword evidence="4" id="KW-0808">Transferase</keyword>
<keyword evidence="8" id="KW-1185">Reference proteome</keyword>
<evidence type="ECO:0000256" key="2">
    <source>
        <dbReference type="ARBA" id="ARBA00007441"/>
    </source>
</evidence>
<dbReference type="Proteomes" id="UP001272515">
    <property type="component" value="Unassembled WGS sequence"/>
</dbReference>
<dbReference type="Gene3D" id="3.90.1150.10">
    <property type="entry name" value="Aspartate Aminotransferase, domain 1"/>
    <property type="match status" value="1"/>
</dbReference>
<comment type="caution">
    <text evidence="7">The sequence shown here is derived from an EMBL/GenBank/DDBJ whole genome shotgun (WGS) entry which is preliminary data.</text>
</comment>
<keyword evidence="5" id="KW-0663">Pyridoxal phosphate</keyword>
<dbReference type="InterPro" id="IPR015421">
    <property type="entry name" value="PyrdxlP-dep_Trfase_major"/>
</dbReference>
<keyword evidence="3 7" id="KW-0032">Aminotransferase</keyword>
<dbReference type="SUPFAM" id="SSF53383">
    <property type="entry name" value="PLP-dependent transferases"/>
    <property type="match status" value="1"/>
</dbReference>
<sequence>MEQPILSPYMMERNPSGIRLGQIKFLERQDRPILVNGSIGNVMRPMYPAMQQRLFNLGAPESPFATGIVPYVPTAGTPECQEAFRHIMRSQGFDPTGLDVLVTDGASMAMEIIMLGVCGGAGEDYRPLLMFDPSYTNYDAVGKRIGRETVTVERRLGEDGQFQLPSIETVEQRILETKPGALLIIPYDNPTGQLFSRETLIDYAKLCVKHNLWIISDEAYRELAYEEGVQQVSIWGLTDKDVLGIEGRRISLETASKVWNACGLRIGAIITDNKMCFEKSVAEYTANLSANTLGQYIFGALAHEPIENLQQWYVEQRDYYRQMIYELHAAFLAEEPEFIISKPEASIYFVIDVRNVAKPGFDGVEFALYCAEKGAVTLDDGNTYTLLMAPLNGFYSGAEDDNNPGKTQLRISFCEEPELLKLAPKLLSKLFRQYEAERA</sequence>
<evidence type="ECO:0000256" key="3">
    <source>
        <dbReference type="ARBA" id="ARBA00022576"/>
    </source>
</evidence>
<dbReference type="GO" id="GO:0008483">
    <property type="term" value="F:transaminase activity"/>
    <property type="evidence" value="ECO:0007669"/>
    <property type="project" value="UniProtKB-KW"/>
</dbReference>
<dbReference type="InterPro" id="IPR015424">
    <property type="entry name" value="PyrdxlP-dep_Trfase"/>
</dbReference>
<evidence type="ECO:0000256" key="5">
    <source>
        <dbReference type="ARBA" id="ARBA00022898"/>
    </source>
</evidence>
<dbReference type="InterPro" id="IPR004839">
    <property type="entry name" value="Aminotransferase_I/II_large"/>
</dbReference>
<dbReference type="EMBL" id="JAWJZB010000002">
    <property type="protein sequence ID" value="MDV5087680.1"/>
    <property type="molecule type" value="Genomic_DNA"/>
</dbReference>
<dbReference type="PANTHER" id="PTHR46383:SF1">
    <property type="entry name" value="ASPARTATE AMINOTRANSFERASE"/>
    <property type="match status" value="1"/>
</dbReference>
<dbReference type="InterPro" id="IPR050596">
    <property type="entry name" value="AspAT/PAT-like"/>
</dbReference>
<accession>A0ABU3Z6Y6</accession>
<evidence type="ECO:0000313" key="8">
    <source>
        <dbReference type="Proteomes" id="UP001272515"/>
    </source>
</evidence>
<dbReference type="CDD" id="cd00609">
    <property type="entry name" value="AAT_like"/>
    <property type="match status" value="1"/>
</dbReference>
<evidence type="ECO:0000259" key="6">
    <source>
        <dbReference type="Pfam" id="PF00155"/>
    </source>
</evidence>
<evidence type="ECO:0000313" key="7">
    <source>
        <dbReference type="EMBL" id="MDV5087680.1"/>
    </source>
</evidence>
<dbReference type="Pfam" id="PF00155">
    <property type="entry name" value="Aminotran_1_2"/>
    <property type="match status" value="1"/>
</dbReference>
<comment type="similarity">
    <text evidence="2">Belongs to the class-I pyridoxal-phosphate-dependent aminotransferase family.</text>
</comment>
<dbReference type="PANTHER" id="PTHR46383">
    <property type="entry name" value="ASPARTATE AMINOTRANSFERASE"/>
    <property type="match status" value="1"/>
</dbReference>
<gene>
    <name evidence="7" type="ORF">RVY80_02310</name>
</gene>
<reference evidence="7 8" key="1">
    <citation type="submission" date="2023-10" db="EMBL/GenBank/DDBJ databases">
        <title>Veillonella sp. nov., isolated from a pig farm feces dump.</title>
        <authorList>
            <person name="Chang Y.-H."/>
        </authorList>
    </citation>
    <scope>NUCLEOTIDE SEQUENCE [LARGE SCALE GENOMIC DNA]</scope>
    <source>
        <strain evidence="7 8">YH-vei2233</strain>
    </source>
</reference>
<feature type="domain" description="Aminotransferase class I/classII large" evidence="6">
    <location>
        <begin position="71"/>
        <end position="419"/>
    </location>
</feature>
<dbReference type="Gene3D" id="3.40.640.10">
    <property type="entry name" value="Type I PLP-dependent aspartate aminotransferase-like (Major domain)"/>
    <property type="match status" value="1"/>
</dbReference>
<organism evidence="7 8">
    <name type="scientific">Veillonella absiana</name>
    <dbReference type="NCBI Taxonomy" id="3079305"/>
    <lineage>
        <taxon>Bacteria</taxon>
        <taxon>Bacillati</taxon>
        <taxon>Bacillota</taxon>
        <taxon>Negativicutes</taxon>
        <taxon>Veillonellales</taxon>
        <taxon>Veillonellaceae</taxon>
        <taxon>Veillonella</taxon>
    </lineage>
</organism>
<proteinExistence type="inferred from homology"/>
<evidence type="ECO:0000256" key="1">
    <source>
        <dbReference type="ARBA" id="ARBA00001933"/>
    </source>
</evidence>